<name>A0A1B7I5F0_9ENTR</name>
<evidence type="ECO:0000313" key="1">
    <source>
        <dbReference type="EMBL" id="OAT23637.1"/>
    </source>
</evidence>
<gene>
    <name evidence="1" type="ORF">M977_00546</name>
</gene>
<evidence type="ECO:0000313" key="2">
    <source>
        <dbReference type="Proteomes" id="UP000078504"/>
    </source>
</evidence>
<dbReference type="EMBL" id="LXEP01000004">
    <property type="protein sequence ID" value="OAT23637.1"/>
    <property type="molecule type" value="Genomic_DNA"/>
</dbReference>
<accession>A0A1B7I5F0</accession>
<sequence>MSEICLFTHDINLYIHNFFFSTISHNVMRFTLIYIVGMAGALCGL</sequence>
<proteinExistence type="predicted"/>
<comment type="caution">
    <text evidence="1">The sequence shown here is derived from an EMBL/GenBank/DDBJ whole genome shotgun (WGS) entry which is preliminary data.</text>
</comment>
<reference evidence="1 2" key="1">
    <citation type="submission" date="2016-04" db="EMBL/GenBank/DDBJ databases">
        <title>ATOL: Assembling a taxonomically balanced genome-scale reconstruction of the evolutionary history of the Enterobacteriaceae.</title>
        <authorList>
            <person name="Plunkett G.III."/>
            <person name="Neeno-Eckwall E.C."/>
            <person name="Glasner J.D."/>
            <person name="Perna N.T."/>
        </authorList>
    </citation>
    <scope>NUCLEOTIDE SEQUENCE [LARGE SCALE GENOMIC DNA]</scope>
    <source>
        <strain evidence="1 2">ATCC 51604</strain>
    </source>
</reference>
<dbReference type="PATRIC" id="fig|1354253.4.peg.565"/>
<protein>
    <submittedName>
        <fullName evidence="1">Uncharacterized protein</fullName>
    </submittedName>
</protein>
<organism evidence="1 2">
    <name type="scientific">Buttiauxella gaviniae ATCC 51604</name>
    <dbReference type="NCBI Taxonomy" id="1354253"/>
    <lineage>
        <taxon>Bacteria</taxon>
        <taxon>Pseudomonadati</taxon>
        <taxon>Pseudomonadota</taxon>
        <taxon>Gammaproteobacteria</taxon>
        <taxon>Enterobacterales</taxon>
        <taxon>Enterobacteriaceae</taxon>
        <taxon>Buttiauxella</taxon>
    </lineage>
</organism>
<dbReference type="Proteomes" id="UP000078504">
    <property type="component" value="Unassembled WGS sequence"/>
</dbReference>
<dbReference type="AlphaFoldDB" id="A0A1B7I5F0"/>